<reference evidence="9" key="1">
    <citation type="submission" date="2013-09" db="EMBL/GenBank/DDBJ databases">
        <title>Corchorus olitorius genome sequencing.</title>
        <authorList>
            <person name="Alam M."/>
            <person name="Haque M.S."/>
            <person name="Islam M.S."/>
            <person name="Emdad E.M."/>
            <person name="Islam M.M."/>
            <person name="Ahmed B."/>
            <person name="Halim A."/>
            <person name="Hossen Q.M.M."/>
            <person name="Hossain M.Z."/>
            <person name="Ahmed R."/>
            <person name="Khan M.M."/>
            <person name="Islam R."/>
            <person name="Rashid M.M."/>
            <person name="Khan S.A."/>
            <person name="Rahman M.S."/>
            <person name="Alam M."/>
            <person name="Yahiya A.S."/>
            <person name="Khan M.S."/>
            <person name="Azam M.S."/>
            <person name="Haque T."/>
            <person name="Lashkar M.Z.H."/>
            <person name="Akhand A.I."/>
            <person name="Morshed G."/>
            <person name="Roy S."/>
            <person name="Uddin K.S."/>
            <person name="Rabeya T."/>
            <person name="Hossain A.S."/>
            <person name="Chowdhury A."/>
            <person name="Snigdha A.R."/>
            <person name="Mortoza M.S."/>
            <person name="Matin S.A."/>
            <person name="Hoque S.M.E."/>
            <person name="Islam M.K."/>
            <person name="Roy D.K."/>
            <person name="Haider R."/>
            <person name="Moosa M.M."/>
            <person name="Elias S.M."/>
            <person name="Hasan A.M."/>
            <person name="Jahan S."/>
            <person name="Shafiuddin M."/>
            <person name="Mahmood N."/>
            <person name="Shommy N.S."/>
        </authorList>
    </citation>
    <scope>NUCLEOTIDE SEQUENCE [LARGE SCALE GENOMIC DNA]</scope>
    <source>
        <strain evidence="9">cv. O-4</strain>
    </source>
</reference>
<proteinExistence type="inferred from homology"/>
<comment type="caution">
    <text evidence="8">The sequence shown here is derived from an EMBL/GenBank/DDBJ whole genome shotgun (WGS) entry which is preliminary data.</text>
</comment>
<gene>
    <name evidence="8" type="ORF">COLO4_32037</name>
</gene>
<evidence type="ECO:0000256" key="2">
    <source>
        <dbReference type="ARBA" id="ARBA00007635"/>
    </source>
</evidence>
<evidence type="ECO:0000256" key="1">
    <source>
        <dbReference type="ARBA" id="ARBA00004141"/>
    </source>
</evidence>
<keyword evidence="5 6" id="KW-0472">Membrane</keyword>
<keyword evidence="9" id="KW-1185">Reference proteome</keyword>
<evidence type="ECO:0000256" key="4">
    <source>
        <dbReference type="ARBA" id="ARBA00022989"/>
    </source>
</evidence>
<comment type="similarity">
    <text evidence="2 6">Belongs to the drug/metabolite transporter (DMT) superfamily. Plant drug/metabolite exporter (P-DME) (TC 2.A.7.4) family.</text>
</comment>
<comment type="subcellular location">
    <subcellularLocation>
        <location evidence="1 6">Membrane</location>
        <topology evidence="1 6">Multi-pass membrane protein</topology>
    </subcellularLocation>
</comment>
<dbReference type="EMBL" id="AWUE01020951">
    <property type="protein sequence ID" value="OMO64502.1"/>
    <property type="molecule type" value="Genomic_DNA"/>
</dbReference>
<feature type="transmembrane region" description="Helical" evidence="6">
    <location>
        <begin position="12"/>
        <end position="30"/>
    </location>
</feature>
<sequence length="157" mass="17133">MATRYFYKEVLPCTAMIAVECSIVVINILFKSASAKGLSCYIFIAYSYGLATIALIPLTFFLIRKAGLPQFKFPLIFRLFLIGLTGVAAELCVYKGLELGAPTLSSAISNLVPAFTFILAVFFSSPPAILSQVGEKIYTFVSSSTYRRHLCDPAGPH</sequence>
<dbReference type="InterPro" id="IPR000620">
    <property type="entry name" value="EamA_dom"/>
</dbReference>
<dbReference type="GO" id="GO:0022857">
    <property type="term" value="F:transmembrane transporter activity"/>
    <property type="evidence" value="ECO:0007669"/>
    <property type="project" value="InterPro"/>
</dbReference>
<feature type="transmembrane region" description="Helical" evidence="6">
    <location>
        <begin position="75"/>
        <end position="97"/>
    </location>
</feature>
<feature type="transmembrane region" description="Helical" evidence="6">
    <location>
        <begin position="103"/>
        <end position="123"/>
    </location>
</feature>
<dbReference type="STRING" id="93759.A0A1R3H2C5"/>
<evidence type="ECO:0000256" key="6">
    <source>
        <dbReference type="RuleBase" id="RU363077"/>
    </source>
</evidence>
<dbReference type="PANTHER" id="PTHR31218">
    <property type="entry name" value="WAT1-RELATED PROTEIN"/>
    <property type="match status" value="1"/>
</dbReference>
<keyword evidence="3 6" id="KW-0812">Transmembrane</keyword>
<dbReference type="InterPro" id="IPR037185">
    <property type="entry name" value="EmrE-like"/>
</dbReference>
<feature type="domain" description="EamA" evidence="7">
    <location>
        <begin position="23"/>
        <end position="124"/>
    </location>
</feature>
<dbReference type="SUPFAM" id="SSF103481">
    <property type="entry name" value="Multidrug resistance efflux transporter EmrE"/>
    <property type="match status" value="1"/>
</dbReference>
<evidence type="ECO:0000256" key="3">
    <source>
        <dbReference type="ARBA" id="ARBA00022692"/>
    </source>
</evidence>
<dbReference type="GO" id="GO:0016020">
    <property type="term" value="C:membrane"/>
    <property type="evidence" value="ECO:0007669"/>
    <property type="project" value="UniProtKB-SubCell"/>
</dbReference>
<dbReference type="Pfam" id="PF00892">
    <property type="entry name" value="EamA"/>
    <property type="match status" value="1"/>
</dbReference>
<evidence type="ECO:0000313" key="8">
    <source>
        <dbReference type="EMBL" id="OMO64502.1"/>
    </source>
</evidence>
<keyword evidence="4 6" id="KW-1133">Transmembrane helix</keyword>
<evidence type="ECO:0000259" key="7">
    <source>
        <dbReference type="Pfam" id="PF00892"/>
    </source>
</evidence>
<dbReference type="Proteomes" id="UP000187203">
    <property type="component" value="Unassembled WGS sequence"/>
</dbReference>
<dbReference type="InterPro" id="IPR030184">
    <property type="entry name" value="WAT1-related"/>
</dbReference>
<comment type="caution">
    <text evidence="6">Lacks conserved residue(s) required for the propagation of feature annotation.</text>
</comment>
<evidence type="ECO:0000313" key="9">
    <source>
        <dbReference type="Proteomes" id="UP000187203"/>
    </source>
</evidence>
<dbReference type="AlphaFoldDB" id="A0A1R3H2C5"/>
<organism evidence="8 9">
    <name type="scientific">Corchorus olitorius</name>
    <dbReference type="NCBI Taxonomy" id="93759"/>
    <lineage>
        <taxon>Eukaryota</taxon>
        <taxon>Viridiplantae</taxon>
        <taxon>Streptophyta</taxon>
        <taxon>Embryophyta</taxon>
        <taxon>Tracheophyta</taxon>
        <taxon>Spermatophyta</taxon>
        <taxon>Magnoliopsida</taxon>
        <taxon>eudicotyledons</taxon>
        <taxon>Gunneridae</taxon>
        <taxon>Pentapetalae</taxon>
        <taxon>rosids</taxon>
        <taxon>malvids</taxon>
        <taxon>Malvales</taxon>
        <taxon>Malvaceae</taxon>
        <taxon>Grewioideae</taxon>
        <taxon>Apeibeae</taxon>
        <taxon>Corchorus</taxon>
    </lineage>
</organism>
<name>A0A1R3H2C5_9ROSI</name>
<protein>
    <recommendedName>
        <fullName evidence="6">WAT1-related protein</fullName>
    </recommendedName>
</protein>
<dbReference type="OrthoDB" id="1727045at2759"/>
<accession>A0A1R3H2C5</accession>
<feature type="transmembrane region" description="Helical" evidence="6">
    <location>
        <begin position="42"/>
        <end position="63"/>
    </location>
</feature>
<evidence type="ECO:0000256" key="5">
    <source>
        <dbReference type="ARBA" id="ARBA00023136"/>
    </source>
</evidence>